<comment type="subunit">
    <text evidence="3">Heptamer of 7 subunits arranged in a ring. Interacts with the chaperonin GroEL.</text>
</comment>
<dbReference type="GO" id="GO:0005737">
    <property type="term" value="C:cytoplasm"/>
    <property type="evidence" value="ECO:0007669"/>
    <property type="project" value="UniProtKB-SubCell"/>
</dbReference>
<dbReference type="PANTHER" id="PTHR10772">
    <property type="entry name" value="10 KDA HEAT SHOCK PROTEIN"/>
    <property type="match status" value="1"/>
</dbReference>
<evidence type="ECO:0000313" key="5">
    <source>
        <dbReference type="EMBL" id="CCB90647.1"/>
    </source>
</evidence>
<protein>
    <recommendedName>
        <fullName evidence="3">Co-chaperonin GroES</fullName>
    </recommendedName>
    <alternativeName>
        <fullName evidence="3">10 kDa chaperonin</fullName>
    </alternativeName>
    <alternativeName>
        <fullName evidence="3">Chaperonin-10</fullName>
        <shortName evidence="3">Cpn10</shortName>
    </alternativeName>
</protein>
<dbReference type="AlphaFoldDB" id="F8LAY5"/>
<evidence type="ECO:0000256" key="4">
    <source>
        <dbReference type="RuleBase" id="RU000535"/>
    </source>
</evidence>
<accession>F8LAY5</accession>
<sequence>MKIKPLGNRVLIKRSKAETSKGGILLPDSAQEKPKQGTVLAVGPGKLDENGTMEAMHVAEGDCVLFSSYAGTEVKDVDENSEDEYLILSQEDILGILSS</sequence>
<comment type="function">
    <text evidence="3 4">Together with the chaperonin GroEL, plays an essential role in assisting protein folding. The GroEL-GroES system forms a nano-cage that allows encapsulation of the non-native substrate proteins and provides a physical environment optimized to promote and accelerate protein folding. GroES binds to the apical surface of the GroEL ring, thereby capping the opening of the GroEL channel.</text>
</comment>
<dbReference type="PROSITE" id="PS00681">
    <property type="entry name" value="CHAPERONINS_CPN10"/>
    <property type="match status" value="1"/>
</dbReference>
<dbReference type="HAMAP" id="MF_00580">
    <property type="entry name" value="CH10"/>
    <property type="match status" value="1"/>
</dbReference>
<dbReference type="InterPro" id="IPR037124">
    <property type="entry name" value="Chaperonin_GroES_sf"/>
</dbReference>
<dbReference type="NCBIfam" id="NF001533">
    <property type="entry name" value="PRK00364.2-4"/>
    <property type="match status" value="1"/>
</dbReference>
<dbReference type="InterPro" id="IPR018369">
    <property type="entry name" value="Chaprnonin_Cpn10_CS"/>
</dbReference>
<dbReference type="GO" id="GO:0051087">
    <property type="term" value="F:protein-folding chaperone binding"/>
    <property type="evidence" value="ECO:0007669"/>
    <property type="project" value="TreeGrafter"/>
</dbReference>
<comment type="subcellular location">
    <subcellularLocation>
        <location evidence="3">Cytoplasm</location>
    </subcellularLocation>
</comment>
<evidence type="ECO:0000256" key="1">
    <source>
        <dbReference type="ARBA" id="ARBA00006975"/>
    </source>
</evidence>
<dbReference type="Pfam" id="PF00166">
    <property type="entry name" value="Cpn10"/>
    <property type="match status" value="1"/>
</dbReference>
<dbReference type="CDD" id="cd00320">
    <property type="entry name" value="cpn10"/>
    <property type="match status" value="1"/>
</dbReference>
<dbReference type="Gene3D" id="2.30.33.40">
    <property type="entry name" value="GroES chaperonin"/>
    <property type="match status" value="1"/>
</dbReference>
<dbReference type="GO" id="GO:0051082">
    <property type="term" value="F:unfolded protein binding"/>
    <property type="evidence" value="ECO:0007669"/>
    <property type="project" value="TreeGrafter"/>
</dbReference>
<dbReference type="GO" id="GO:0046872">
    <property type="term" value="F:metal ion binding"/>
    <property type="evidence" value="ECO:0007669"/>
    <property type="project" value="TreeGrafter"/>
</dbReference>
<name>F8LAY5_9BACT</name>
<dbReference type="GO" id="GO:0005524">
    <property type="term" value="F:ATP binding"/>
    <property type="evidence" value="ECO:0007669"/>
    <property type="project" value="InterPro"/>
</dbReference>
<keyword evidence="2 3" id="KW-0143">Chaperone</keyword>
<organism evidence="5">
    <name type="scientific">Waddlia chondrophila 2032/99</name>
    <dbReference type="NCBI Taxonomy" id="765953"/>
    <lineage>
        <taxon>Bacteria</taxon>
        <taxon>Pseudomonadati</taxon>
        <taxon>Chlamydiota</taxon>
        <taxon>Chlamydiia</taxon>
        <taxon>Parachlamydiales</taxon>
        <taxon>Waddliaceae</taxon>
        <taxon>Waddlia</taxon>
    </lineage>
</organism>
<keyword evidence="3" id="KW-0963">Cytoplasm</keyword>
<dbReference type="InterPro" id="IPR020818">
    <property type="entry name" value="Chaperonin_GroES"/>
</dbReference>
<gene>
    <name evidence="3" type="primary">groES</name>
    <name evidence="3" type="synonym">groS</name>
    <name evidence="5" type="ORF">WCH_AF03650</name>
</gene>
<dbReference type="EMBL" id="FR872633">
    <property type="protein sequence ID" value="CCB90647.1"/>
    <property type="molecule type" value="Genomic_DNA"/>
</dbReference>
<dbReference type="PRINTS" id="PR00297">
    <property type="entry name" value="CHAPERONIN10"/>
</dbReference>
<comment type="similarity">
    <text evidence="1 3 4">Belongs to the GroES chaperonin family.</text>
</comment>
<reference evidence="5" key="1">
    <citation type="submission" date="2011-05" db="EMBL/GenBank/DDBJ databases">
        <title>Unity in variety -- the pan-genome of the Chlamydiae.</title>
        <authorList>
            <person name="Collingro A."/>
            <person name="Tischler P."/>
            <person name="Weinmaier T."/>
            <person name="Penz T."/>
            <person name="Heinz E."/>
            <person name="Brunham R.C."/>
            <person name="Read T.D."/>
            <person name="Bavoil P.M."/>
            <person name="Sachse K."/>
            <person name="Kahane S."/>
            <person name="Friedman M.G."/>
            <person name="Rattei T."/>
            <person name="Myers G.S.A."/>
            <person name="Horn M."/>
        </authorList>
    </citation>
    <scope>NUCLEOTIDE SEQUENCE</scope>
    <source>
        <strain evidence="5">2032/99</strain>
    </source>
</reference>
<dbReference type="SUPFAM" id="SSF50129">
    <property type="entry name" value="GroES-like"/>
    <property type="match status" value="1"/>
</dbReference>
<dbReference type="SMART" id="SM00883">
    <property type="entry name" value="Cpn10"/>
    <property type="match status" value="1"/>
</dbReference>
<dbReference type="GO" id="GO:0044183">
    <property type="term" value="F:protein folding chaperone"/>
    <property type="evidence" value="ECO:0007669"/>
    <property type="project" value="InterPro"/>
</dbReference>
<dbReference type="InterPro" id="IPR011032">
    <property type="entry name" value="GroES-like_sf"/>
</dbReference>
<proteinExistence type="inferred from homology"/>
<dbReference type="NCBIfam" id="NF001531">
    <property type="entry name" value="PRK00364.2-2"/>
    <property type="match status" value="1"/>
</dbReference>
<evidence type="ECO:0000256" key="3">
    <source>
        <dbReference type="HAMAP-Rule" id="MF_00580"/>
    </source>
</evidence>
<dbReference type="PANTHER" id="PTHR10772:SF63">
    <property type="entry name" value="20 KDA CHAPERONIN, CHLOROPLASTIC"/>
    <property type="match status" value="1"/>
</dbReference>
<dbReference type="FunFam" id="2.30.33.40:FF:000001">
    <property type="entry name" value="10 kDa chaperonin"/>
    <property type="match status" value="1"/>
</dbReference>
<evidence type="ECO:0000256" key="2">
    <source>
        <dbReference type="ARBA" id="ARBA00023186"/>
    </source>
</evidence>